<protein>
    <recommendedName>
        <fullName evidence="3">Transferase 1, rSAM/selenodomain-associated</fullName>
    </recommendedName>
</protein>
<sequence>MNAVRIIIIAKEPRPGLAKTRLIPALGAQGAAELADRLLHHVVTQALAADLGPVELCVTPDRRADYWHHWHDNDRLELTEQSDGDLGQRMATAARRGLASGLPVMLIGTDCPQLEAPKLQAMATTLMKQDACLCPVLDGGYSLLGLRRFDASLFSDMPWSTDQVTTLTRDRLRQLGWRWHESEPLWDLDEPDDLVRLQHYPSLSGHSI</sequence>
<proteinExistence type="predicted"/>
<dbReference type="Gene3D" id="3.90.550.10">
    <property type="entry name" value="Spore Coat Polysaccharide Biosynthesis Protein SpsA, Chain A"/>
    <property type="match status" value="1"/>
</dbReference>
<accession>A0A1H4FIJ0</accession>
<dbReference type="AlphaFoldDB" id="A0A1H4FIJ0"/>
<evidence type="ECO:0000313" key="1">
    <source>
        <dbReference type="EMBL" id="SEA97169.1"/>
    </source>
</evidence>
<name>A0A1H4FIJ0_9GAMM</name>
<organism evidence="1 2">
    <name type="scientific">Marinobacterium iners DSM 11526</name>
    <dbReference type="NCBI Taxonomy" id="1122198"/>
    <lineage>
        <taxon>Bacteria</taxon>
        <taxon>Pseudomonadati</taxon>
        <taxon>Pseudomonadota</taxon>
        <taxon>Gammaproteobacteria</taxon>
        <taxon>Oceanospirillales</taxon>
        <taxon>Oceanospirillaceae</taxon>
        <taxon>Marinobacterium</taxon>
    </lineage>
</organism>
<dbReference type="OrthoDB" id="9798250at2"/>
<dbReference type="RefSeq" id="WP_091827105.1">
    <property type="nucleotide sequence ID" value="NZ_FNRJ01000011.1"/>
</dbReference>
<evidence type="ECO:0008006" key="3">
    <source>
        <dbReference type="Google" id="ProtNLM"/>
    </source>
</evidence>
<evidence type="ECO:0000313" key="2">
    <source>
        <dbReference type="Proteomes" id="UP000242469"/>
    </source>
</evidence>
<dbReference type="STRING" id="1122198.SAMN02745729_11177"/>
<dbReference type="Proteomes" id="UP000242469">
    <property type="component" value="Unassembled WGS sequence"/>
</dbReference>
<dbReference type="Pfam" id="PF09837">
    <property type="entry name" value="DUF2064"/>
    <property type="match status" value="1"/>
</dbReference>
<dbReference type="PANTHER" id="PTHR36529:SF1">
    <property type="entry name" value="GLYCOSYLTRANSFERASE"/>
    <property type="match status" value="1"/>
</dbReference>
<dbReference type="NCBIfam" id="TIGR04282">
    <property type="entry name" value="glyco_like_cofC"/>
    <property type="match status" value="1"/>
</dbReference>
<dbReference type="InterPro" id="IPR029044">
    <property type="entry name" value="Nucleotide-diphossugar_trans"/>
</dbReference>
<dbReference type="PANTHER" id="PTHR36529">
    <property type="entry name" value="SLL1095 PROTEIN"/>
    <property type="match status" value="1"/>
</dbReference>
<dbReference type="SUPFAM" id="SSF53448">
    <property type="entry name" value="Nucleotide-diphospho-sugar transferases"/>
    <property type="match status" value="1"/>
</dbReference>
<dbReference type="InterPro" id="IPR018641">
    <property type="entry name" value="Trfase_1_rSAM/seldom-assoc"/>
</dbReference>
<keyword evidence="2" id="KW-1185">Reference proteome</keyword>
<dbReference type="EMBL" id="FNRJ01000011">
    <property type="protein sequence ID" value="SEA97169.1"/>
    <property type="molecule type" value="Genomic_DNA"/>
</dbReference>
<gene>
    <name evidence="1" type="ORF">SAMN02745729_11177</name>
</gene>
<reference evidence="2" key="1">
    <citation type="submission" date="2016-10" db="EMBL/GenBank/DDBJ databases">
        <authorList>
            <person name="Varghese N."/>
            <person name="Submissions S."/>
        </authorList>
    </citation>
    <scope>NUCLEOTIDE SEQUENCE [LARGE SCALE GENOMIC DNA]</scope>
    <source>
        <strain evidence="2">DSM 11526</strain>
    </source>
</reference>